<feature type="transmembrane region" description="Helical" evidence="1">
    <location>
        <begin position="69"/>
        <end position="85"/>
    </location>
</feature>
<evidence type="ECO:0000313" key="2">
    <source>
        <dbReference type="EMBL" id="HIY61233.1"/>
    </source>
</evidence>
<dbReference type="Pfam" id="PF09578">
    <property type="entry name" value="Spore_YabQ"/>
    <property type="match status" value="1"/>
</dbReference>
<protein>
    <submittedName>
        <fullName evidence="2">Spore cortex biosynthesis protein YabQ</fullName>
    </submittedName>
</protein>
<dbReference type="EMBL" id="DXDD01000138">
    <property type="protein sequence ID" value="HIY61233.1"/>
    <property type="molecule type" value="Genomic_DNA"/>
</dbReference>
<dbReference type="AlphaFoldDB" id="A0A9D1YRT5"/>
<reference evidence="2" key="2">
    <citation type="submission" date="2021-04" db="EMBL/GenBank/DDBJ databases">
        <authorList>
            <person name="Gilroy R."/>
        </authorList>
    </citation>
    <scope>NUCLEOTIDE SEQUENCE</scope>
    <source>
        <strain evidence="2">ChiSxjej3B15-24422</strain>
    </source>
</reference>
<evidence type="ECO:0000256" key="1">
    <source>
        <dbReference type="SAM" id="Phobius"/>
    </source>
</evidence>
<accession>A0A9D1YRT5</accession>
<keyword evidence="1" id="KW-0472">Membrane</keyword>
<organism evidence="2 3">
    <name type="scientific">Candidatus Eisenbergiella pullistercoris</name>
    <dbReference type="NCBI Taxonomy" id="2838555"/>
    <lineage>
        <taxon>Bacteria</taxon>
        <taxon>Bacillati</taxon>
        <taxon>Bacillota</taxon>
        <taxon>Clostridia</taxon>
        <taxon>Lachnospirales</taxon>
        <taxon>Lachnospiraceae</taxon>
        <taxon>Eisenbergiella</taxon>
    </lineage>
</organism>
<feature type="transmembrane region" description="Helical" evidence="1">
    <location>
        <begin position="41"/>
        <end position="63"/>
    </location>
</feature>
<dbReference type="InterPro" id="IPR019074">
    <property type="entry name" value="YabQ"/>
</dbReference>
<feature type="transmembrane region" description="Helical" evidence="1">
    <location>
        <begin position="12"/>
        <end position="29"/>
    </location>
</feature>
<dbReference type="Proteomes" id="UP000824007">
    <property type="component" value="Unassembled WGS sequence"/>
</dbReference>
<keyword evidence="1" id="KW-0812">Transmembrane</keyword>
<evidence type="ECO:0000313" key="3">
    <source>
        <dbReference type="Proteomes" id="UP000824007"/>
    </source>
</evidence>
<reference evidence="2" key="1">
    <citation type="journal article" date="2021" name="PeerJ">
        <title>Extensive microbial diversity within the chicken gut microbiome revealed by metagenomics and culture.</title>
        <authorList>
            <person name="Gilroy R."/>
            <person name="Ravi A."/>
            <person name="Getino M."/>
            <person name="Pursley I."/>
            <person name="Horton D.L."/>
            <person name="Alikhan N.F."/>
            <person name="Baker D."/>
            <person name="Gharbi K."/>
            <person name="Hall N."/>
            <person name="Watson M."/>
            <person name="Adriaenssens E.M."/>
            <person name="Foster-Nyarko E."/>
            <person name="Jarju S."/>
            <person name="Secka A."/>
            <person name="Antonio M."/>
            <person name="Oren A."/>
            <person name="Chaudhuri R.R."/>
            <person name="La Ragione R."/>
            <person name="Hildebrand F."/>
            <person name="Pallen M.J."/>
        </authorList>
    </citation>
    <scope>NUCLEOTIDE SEQUENCE</scope>
    <source>
        <strain evidence="2">ChiSxjej3B15-24422</strain>
    </source>
</reference>
<dbReference type="NCBIfam" id="TIGR02893">
    <property type="entry name" value="spore_yabQ"/>
    <property type="match status" value="1"/>
</dbReference>
<keyword evidence="1" id="KW-1133">Transmembrane helix</keyword>
<proteinExistence type="predicted"/>
<name>A0A9D1YRT5_9FIRM</name>
<gene>
    <name evidence="2" type="ORF">H9831_11235</name>
</gene>
<sequence>MSGQITAEGWFVLHSFLLGAGIAFGYDLFRILRRVIPHGILWISLEDLLFWLLTAGSIFSLLYYENNGMFRWIAVFSAGAGMLAYKKTLSGRLVRLVSGAANGTLRLMKKTLRRLTAPFLRFWRWGRRRAERAVRRAAPALRARRKRLNFRLTAWKKKLRIRVTERGKKGV</sequence>
<comment type="caution">
    <text evidence="2">The sequence shown here is derived from an EMBL/GenBank/DDBJ whole genome shotgun (WGS) entry which is preliminary data.</text>
</comment>